<dbReference type="EMBL" id="QBLH01001372">
    <property type="protein sequence ID" value="TGZ52094.1"/>
    <property type="molecule type" value="Genomic_DNA"/>
</dbReference>
<keyword evidence="3" id="KW-1185">Reference proteome</keyword>
<dbReference type="Proteomes" id="UP000310200">
    <property type="component" value="Unassembled WGS sequence"/>
</dbReference>
<evidence type="ECO:0000256" key="1">
    <source>
        <dbReference type="SAM" id="MobiDB-lite"/>
    </source>
</evidence>
<reference evidence="2 3" key="1">
    <citation type="journal article" date="2019" name="Philos. Trans. R. Soc. Lond., B, Biol. Sci.">
        <title>Ant behaviour and brain gene expression of defending hosts depend on the ecological success of the intruding social parasite.</title>
        <authorList>
            <person name="Kaur R."/>
            <person name="Stoldt M."/>
            <person name="Jongepier E."/>
            <person name="Feldmeyer B."/>
            <person name="Menzel F."/>
            <person name="Bornberg-Bauer E."/>
            <person name="Foitzik S."/>
        </authorList>
    </citation>
    <scope>NUCLEOTIDE SEQUENCE [LARGE SCALE GENOMIC DNA]</scope>
    <source>
        <tissue evidence="2">Whole body</tissue>
    </source>
</reference>
<dbReference type="AlphaFoldDB" id="A0A4V6RGL0"/>
<comment type="caution">
    <text evidence="2">The sequence shown here is derived from an EMBL/GenBank/DDBJ whole genome shotgun (WGS) entry which is preliminary data.</text>
</comment>
<proteinExistence type="predicted"/>
<organism evidence="2 3">
    <name type="scientific">Temnothorax longispinosus</name>
    <dbReference type="NCBI Taxonomy" id="300112"/>
    <lineage>
        <taxon>Eukaryota</taxon>
        <taxon>Metazoa</taxon>
        <taxon>Ecdysozoa</taxon>
        <taxon>Arthropoda</taxon>
        <taxon>Hexapoda</taxon>
        <taxon>Insecta</taxon>
        <taxon>Pterygota</taxon>
        <taxon>Neoptera</taxon>
        <taxon>Endopterygota</taxon>
        <taxon>Hymenoptera</taxon>
        <taxon>Apocrita</taxon>
        <taxon>Aculeata</taxon>
        <taxon>Formicoidea</taxon>
        <taxon>Formicidae</taxon>
        <taxon>Myrmicinae</taxon>
        <taxon>Temnothorax</taxon>
    </lineage>
</organism>
<evidence type="ECO:0000313" key="2">
    <source>
        <dbReference type="EMBL" id="TGZ52094.1"/>
    </source>
</evidence>
<name>A0A4V6RGL0_9HYME</name>
<feature type="region of interest" description="Disordered" evidence="1">
    <location>
        <begin position="1"/>
        <end position="68"/>
    </location>
</feature>
<sequence length="118" mass="13365">MSCDRGLRSRDIRRLPGTIPPSANLPPASSIRSDPISSGGPGTFRDSRTRRSADFETRQSKRKKNIHIHMEYLKIREFENPAKPRDSRNPRTFELVEFRSARRLAGSKDSKVQALASS</sequence>
<gene>
    <name evidence="2" type="ORF">DBV15_07717</name>
</gene>
<feature type="compositionally biased region" description="Basic and acidic residues" evidence="1">
    <location>
        <begin position="45"/>
        <end position="59"/>
    </location>
</feature>
<accession>A0A4V6RGL0</accession>
<feature type="compositionally biased region" description="Basic and acidic residues" evidence="1">
    <location>
        <begin position="1"/>
        <end position="14"/>
    </location>
</feature>
<protein>
    <submittedName>
        <fullName evidence="2">Uncharacterized protein</fullName>
    </submittedName>
</protein>
<evidence type="ECO:0000313" key="3">
    <source>
        <dbReference type="Proteomes" id="UP000310200"/>
    </source>
</evidence>